<accession>A0A7X1FQN9</accession>
<gene>
    <name evidence="1" type="ORF">H7F51_06505</name>
</gene>
<dbReference type="GO" id="GO:0016788">
    <property type="term" value="F:hydrolase activity, acting on ester bonds"/>
    <property type="evidence" value="ECO:0007669"/>
    <property type="project" value="UniProtKB-ARBA"/>
</dbReference>
<dbReference type="Proteomes" id="UP000566813">
    <property type="component" value="Unassembled WGS sequence"/>
</dbReference>
<evidence type="ECO:0000313" key="2">
    <source>
        <dbReference type="Proteomes" id="UP000566813"/>
    </source>
</evidence>
<reference evidence="1 2" key="1">
    <citation type="submission" date="2020-08" db="EMBL/GenBank/DDBJ databases">
        <title>The genome sequence of type strain Novosphingobium flavum NBRC 111647.</title>
        <authorList>
            <person name="Liu Y."/>
        </authorList>
    </citation>
    <scope>NUCLEOTIDE SEQUENCE [LARGE SCALE GENOMIC DNA]</scope>
    <source>
        <strain evidence="1 2">NBRC 111647</strain>
    </source>
</reference>
<dbReference type="AlphaFoldDB" id="A0A7X1FQN9"/>
<evidence type="ECO:0000313" key="1">
    <source>
        <dbReference type="EMBL" id="MBC2665163.1"/>
    </source>
</evidence>
<organism evidence="1 2">
    <name type="scientific">Novosphingobium flavum</name>
    <dbReference type="NCBI Taxonomy" id="1778672"/>
    <lineage>
        <taxon>Bacteria</taxon>
        <taxon>Pseudomonadati</taxon>
        <taxon>Pseudomonadota</taxon>
        <taxon>Alphaproteobacteria</taxon>
        <taxon>Sphingomonadales</taxon>
        <taxon>Sphingomonadaceae</taxon>
        <taxon>Novosphingobium</taxon>
    </lineage>
</organism>
<keyword evidence="2" id="KW-1185">Reference proteome</keyword>
<dbReference type="InterPro" id="IPR036514">
    <property type="entry name" value="SGNH_hydro_sf"/>
</dbReference>
<comment type="caution">
    <text evidence="1">The sequence shown here is derived from an EMBL/GenBank/DDBJ whole genome shotgun (WGS) entry which is preliminary data.</text>
</comment>
<sequence length="445" mass="48385">MTLVPLALGPLEATGFRILRSGVRWLVADGQWCEKDRPIGYFNVSLEPAGRLPVGQPRFADEMDLQVAFAPRVSGRLKLDDGHDRGGYLNIRSIEPWDPAARIAHVETGEAPDDGTATTLRLLMLAGRRMTALADVHSGLLPGWHSRSRGWWGEPGETPRTLLSLGVCDVAGVVLGGQAAFTEMFEMARGALQMVHVPDHPIAPCVPILIDQLERTPAQYEAIARDIHGHFGALADPLTADDWIFLGAVLAVLKNCPIRDRHDAFTSGGLQQLGPAEAVILSLAVEPQSILRHRRLGYHMHVMRHHQAAAGPAVRSWLASAFETVKRPVEAIRRDYETLVDLVRKQTGARIMCLNRMSTSGHEDIASYLGFDAPLSDTLSTVAAKEMNVMLSEVAASHGLDVIDLDAAAAEIGGAEHVPDGIHQSGLLQTILRREILDLLEAPRA</sequence>
<dbReference type="EMBL" id="JACLAW010000004">
    <property type="protein sequence ID" value="MBC2665163.1"/>
    <property type="molecule type" value="Genomic_DNA"/>
</dbReference>
<name>A0A7X1FQN9_9SPHN</name>
<dbReference type="SUPFAM" id="SSF52266">
    <property type="entry name" value="SGNH hydrolase"/>
    <property type="match status" value="1"/>
</dbReference>
<dbReference type="Gene3D" id="3.40.50.1110">
    <property type="entry name" value="SGNH hydrolase"/>
    <property type="match status" value="1"/>
</dbReference>
<dbReference type="RefSeq" id="WP_185663427.1">
    <property type="nucleotide sequence ID" value="NZ_JACLAW010000004.1"/>
</dbReference>
<proteinExistence type="predicted"/>
<protein>
    <submittedName>
        <fullName evidence="1">Uncharacterized protein</fullName>
    </submittedName>
</protein>